<evidence type="ECO:0000313" key="1">
    <source>
        <dbReference type="EMBL" id="MBA5246535.1"/>
    </source>
</evidence>
<dbReference type="Proteomes" id="UP000515349">
    <property type="component" value="Chromosome"/>
</dbReference>
<dbReference type="GO" id="GO:0008168">
    <property type="term" value="F:methyltransferase activity"/>
    <property type="evidence" value="ECO:0007669"/>
    <property type="project" value="UniProtKB-KW"/>
</dbReference>
<evidence type="ECO:0000313" key="4">
    <source>
        <dbReference type="Proteomes" id="UP000539710"/>
    </source>
</evidence>
<proteinExistence type="predicted"/>
<dbReference type="SUPFAM" id="SSF53335">
    <property type="entry name" value="S-adenosyl-L-methionine-dependent methyltransferases"/>
    <property type="match status" value="1"/>
</dbReference>
<dbReference type="Gene3D" id="3.40.50.150">
    <property type="entry name" value="Vaccinia Virus protein VP39"/>
    <property type="match status" value="1"/>
</dbReference>
<dbReference type="InterPro" id="IPR029063">
    <property type="entry name" value="SAM-dependent_MTases_sf"/>
</dbReference>
<dbReference type="Gene3D" id="2.20.25.110">
    <property type="entry name" value="S-adenosyl-L-methionine-dependent methyltransferases"/>
    <property type="match status" value="1"/>
</dbReference>
<dbReference type="RefSeq" id="WP_181886612.1">
    <property type="nucleotide sequence ID" value="NZ_CP059472.1"/>
</dbReference>
<protein>
    <submittedName>
        <fullName evidence="2">Methyltransferase domain-containing protein</fullName>
    </submittedName>
</protein>
<dbReference type="EMBL" id="CP059472">
    <property type="protein sequence ID" value="QMS98102.1"/>
    <property type="molecule type" value="Genomic_DNA"/>
</dbReference>
<dbReference type="PANTHER" id="PTHR43861">
    <property type="entry name" value="TRANS-ACONITATE 2-METHYLTRANSFERASE-RELATED"/>
    <property type="match status" value="1"/>
</dbReference>
<dbReference type="Pfam" id="PF13489">
    <property type="entry name" value="Methyltransf_23"/>
    <property type="match status" value="1"/>
</dbReference>
<evidence type="ECO:0000313" key="3">
    <source>
        <dbReference type="Proteomes" id="UP000515349"/>
    </source>
</evidence>
<reference evidence="1" key="4">
    <citation type="submission" date="2020-07" db="EMBL/GenBank/DDBJ databases">
        <authorList>
            <person name="Yang C."/>
        </authorList>
    </citation>
    <scope>NUCLEOTIDE SEQUENCE</scope>
    <source>
        <strain evidence="1">Cx-624</strain>
    </source>
</reference>
<dbReference type="CDD" id="cd02440">
    <property type="entry name" value="AdoMet_MTases"/>
    <property type="match status" value="1"/>
</dbReference>
<evidence type="ECO:0000313" key="2">
    <source>
        <dbReference type="EMBL" id="QMS98102.1"/>
    </source>
</evidence>
<keyword evidence="1" id="KW-0808">Transferase</keyword>
<dbReference type="EMBL" id="JACEUX010000001">
    <property type="protein sequence ID" value="MBA5246535.1"/>
    <property type="molecule type" value="Genomic_DNA"/>
</dbReference>
<reference evidence="4" key="3">
    <citation type="submission" date="2020-07" db="EMBL/GenBank/DDBJ databases">
        <title>Flavobacterium sp. xlx-214.</title>
        <authorList>
            <person name="Yang C."/>
        </authorList>
    </citation>
    <scope>NUCLEOTIDE SEQUENCE [LARGE SCALE GENOMIC DNA]</scope>
    <source>
        <strain evidence="4">CX-624</strain>
    </source>
</reference>
<dbReference type="Proteomes" id="UP000539710">
    <property type="component" value="Unassembled WGS sequence"/>
</dbReference>
<organism evidence="2 3">
    <name type="scientific">Marnyiella aurantia</name>
    <dbReference type="NCBI Taxonomy" id="2758037"/>
    <lineage>
        <taxon>Bacteria</taxon>
        <taxon>Pseudomonadati</taxon>
        <taxon>Bacteroidota</taxon>
        <taxon>Flavobacteriia</taxon>
        <taxon>Flavobacteriales</taxon>
        <taxon>Weeksellaceae</taxon>
        <taxon>Marnyiella</taxon>
    </lineage>
</organism>
<reference evidence="2" key="1">
    <citation type="submission" date="2020-07" db="EMBL/GenBank/DDBJ databases">
        <title>Chryseobacterium sp. CX-624.</title>
        <authorList>
            <person name="Yang C."/>
        </authorList>
    </citation>
    <scope>NUCLEOTIDE SEQUENCE</scope>
    <source>
        <strain evidence="2">CX-624</strain>
    </source>
</reference>
<keyword evidence="4" id="KW-1185">Reference proteome</keyword>
<dbReference type="AlphaFoldDB" id="A0A7D7LM29"/>
<keyword evidence="2" id="KW-0489">Methyltransferase</keyword>
<sequence length="256" mass="29967">MAWFETWFDTPYYHILYKDRDFEEAEHFISLLLGELQLPSKSKIIDLGCGKGRHSVFLNKAGYDVLGLDLSRESITHNKQFEIDPVDDDGQTKLKFAVHDMRDEIYPSVSSAKVDAVLNLFTSFGYFEDENDDRRVFRSVRNVLNDGGFFVLDFLNETWVKNTLVPHEMQTKGHIDFNIKKRIVDQHVIKDINFTDKGEKHHFFEKVKLHEPAEIEEYGKEFGFELVKVYGNYHLEPFDADTSPRCINVFRKKSDI</sequence>
<dbReference type="GO" id="GO:0032259">
    <property type="term" value="P:methylation"/>
    <property type="evidence" value="ECO:0007669"/>
    <property type="project" value="UniProtKB-KW"/>
</dbReference>
<gene>
    <name evidence="2" type="ORF">H1R16_10395</name>
    <name evidence="1" type="ORF">H2507_05070</name>
</gene>
<accession>A0A7D7LM29</accession>
<name>A0A7D7LM29_9FLAO</name>
<reference evidence="3" key="2">
    <citation type="submission" date="2020-07" db="EMBL/GenBank/DDBJ databases">
        <title>Chryseobacterium sp.cx-624.</title>
        <authorList>
            <person name="Yang C."/>
        </authorList>
    </citation>
    <scope>NUCLEOTIDE SEQUENCE [LARGE SCALE GENOMIC DNA]</scope>
    <source>
        <strain evidence="3">cx-624</strain>
    </source>
</reference>
<dbReference type="KEGG" id="cbau:H1R16_10395"/>